<keyword evidence="3" id="KW-1185">Reference proteome</keyword>
<evidence type="ECO:0000256" key="1">
    <source>
        <dbReference type="SAM" id="Phobius"/>
    </source>
</evidence>
<dbReference type="EMBL" id="FOZV01000001">
    <property type="protein sequence ID" value="SFS32662.1"/>
    <property type="molecule type" value="Genomic_DNA"/>
</dbReference>
<organism evidence="2 3">
    <name type="scientific">Brevundimonas viscosa</name>
    <dbReference type="NCBI Taxonomy" id="871741"/>
    <lineage>
        <taxon>Bacteria</taxon>
        <taxon>Pseudomonadati</taxon>
        <taxon>Pseudomonadota</taxon>
        <taxon>Alphaproteobacteria</taxon>
        <taxon>Caulobacterales</taxon>
        <taxon>Caulobacteraceae</taxon>
        <taxon>Brevundimonas</taxon>
    </lineage>
</organism>
<keyword evidence="1" id="KW-1133">Transmembrane helix</keyword>
<accession>A0A1I6NXF4</accession>
<proteinExistence type="predicted"/>
<feature type="transmembrane region" description="Helical" evidence="1">
    <location>
        <begin position="17"/>
        <end position="37"/>
    </location>
</feature>
<dbReference type="STRING" id="871741.SAMN05192570_0630"/>
<evidence type="ECO:0000313" key="3">
    <source>
        <dbReference type="Proteomes" id="UP000198788"/>
    </source>
</evidence>
<keyword evidence="1" id="KW-0472">Membrane</keyword>
<reference evidence="3" key="1">
    <citation type="submission" date="2016-10" db="EMBL/GenBank/DDBJ databases">
        <authorList>
            <person name="Varghese N."/>
            <person name="Submissions S."/>
        </authorList>
    </citation>
    <scope>NUCLEOTIDE SEQUENCE [LARGE SCALE GENOMIC DNA]</scope>
    <source>
        <strain evidence="3">CGMCC 1.10683</strain>
    </source>
</reference>
<dbReference type="Proteomes" id="UP000198788">
    <property type="component" value="Unassembled WGS sequence"/>
</dbReference>
<name>A0A1I6NXF4_9CAUL</name>
<evidence type="ECO:0000313" key="2">
    <source>
        <dbReference type="EMBL" id="SFS32662.1"/>
    </source>
</evidence>
<keyword evidence="1" id="KW-0812">Transmembrane</keyword>
<gene>
    <name evidence="2" type="ORF">SAMN05192570_0630</name>
</gene>
<sequence>MHTMNASYFIEKVGHGILNAFLLAAMPTALVATIVQFL</sequence>
<dbReference type="AlphaFoldDB" id="A0A1I6NXF4"/>
<protein>
    <submittedName>
        <fullName evidence="2">Uncharacterized protein</fullName>
    </submittedName>
</protein>